<evidence type="ECO:0000256" key="4">
    <source>
        <dbReference type="ARBA" id="ARBA00022553"/>
    </source>
</evidence>
<dbReference type="GO" id="GO:0004721">
    <property type="term" value="F:phosphoprotein phosphatase activity"/>
    <property type="evidence" value="ECO:0007669"/>
    <property type="project" value="TreeGrafter"/>
</dbReference>
<evidence type="ECO:0000256" key="1">
    <source>
        <dbReference type="ARBA" id="ARBA00000085"/>
    </source>
</evidence>
<protein>
    <recommendedName>
        <fullName evidence="3">histidine kinase</fullName>
        <ecNumber evidence="3">2.7.13.3</ecNumber>
    </recommendedName>
</protein>
<evidence type="ECO:0000256" key="2">
    <source>
        <dbReference type="ARBA" id="ARBA00004370"/>
    </source>
</evidence>
<dbReference type="SMART" id="SM00388">
    <property type="entry name" value="HisKA"/>
    <property type="match status" value="1"/>
</dbReference>
<evidence type="ECO:0000259" key="10">
    <source>
        <dbReference type="PROSITE" id="PS50109"/>
    </source>
</evidence>
<dbReference type="Proteomes" id="UP000823935">
    <property type="component" value="Unassembled WGS sequence"/>
</dbReference>
<dbReference type="PANTHER" id="PTHR45453:SF1">
    <property type="entry name" value="PHOSPHATE REGULON SENSOR PROTEIN PHOR"/>
    <property type="match status" value="1"/>
</dbReference>
<dbReference type="CDD" id="cd00075">
    <property type="entry name" value="HATPase"/>
    <property type="match status" value="1"/>
</dbReference>
<keyword evidence="6 11" id="KW-0418">Kinase</keyword>
<dbReference type="InterPro" id="IPR005467">
    <property type="entry name" value="His_kinase_dom"/>
</dbReference>
<keyword evidence="9" id="KW-1133">Transmembrane helix</keyword>
<keyword evidence="4" id="KW-0597">Phosphoprotein</keyword>
<accession>A0A9D1JJ11</accession>
<keyword evidence="7" id="KW-0902">Two-component regulatory system</keyword>
<evidence type="ECO:0000256" key="7">
    <source>
        <dbReference type="ARBA" id="ARBA00023012"/>
    </source>
</evidence>
<keyword evidence="9" id="KW-0472">Membrane</keyword>
<evidence type="ECO:0000256" key="3">
    <source>
        <dbReference type="ARBA" id="ARBA00012438"/>
    </source>
</evidence>
<dbReference type="PANTHER" id="PTHR45453">
    <property type="entry name" value="PHOSPHATE REGULON SENSOR PROTEIN PHOR"/>
    <property type="match status" value="1"/>
</dbReference>
<feature type="coiled-coil region" evidence="8">
    <location>
        <begin position="91"/>
        <end position="125"/>
    </location>
</feature>
<dbReference type="SMART" id="SM00387">
    <property type="entry name" value="HATPase_c"/>
    <property type="match status" value="1"/>
</dbReference>
<evidence type="ECO:0000313" key="11">
    <source>
        <dbReference type="EMBL" id="HIS30691.1"/>
    </source>
</evidence>
<dbReference type="CDD" id="cd00082">
    <property type="entry name" value="HisKA"/>
    <property type="match status" value="1"/>
</dbReference>
<dbReference type="Pfam" id="PF00512">
    <property type="entry name" value="HisKA"/>
    <property type="match status" value="1"/>
</dbReference>
<evidence type="ECO:0000256" key="5">
    <source>
        <dbReference type="ARBA" id="ARBA00022679"/>
    </source>
</evidence>
<dbReference type="Gene3D" id="3.30.565.10">
    <property type="entry name" value="Histidine kinase-like ATPase, C-terminal domain"/>
    <property type="match status" value="1"/>
</dbReference>
<reference evidence="11" key="2">
    <citation type="journal article" date="2021" name="PeerJ">
        <title>Extensive microbial diversity within the chicken gut microbiome revealed by metagenomics and culture.</title>
        <authorList>
            <person name="Gilroy R."/>
            <person name="Ravi A."/>
            <person name="Getino M."/>
            <person name="Pursley I."/>
            <person name="Horton D.L."/>
            <person name="Alikhan N.F."/>
            <person name="Baker D."/>
            <person name="Gharbi K."/>
            <person name="Hall N."/>
            <person name="Watson M."/>
            <person name="Adriaenssens E.M."/>
            <person name="Foster-Nyarko E."/>
            <person name="Jarju S."/>
            <person name="Secka A."/>
            <person name="Antonio M."/>
            <person name="Oren A."/>
            <person name="Chaudhuri R.R."/>
            <person name="La Ragione R."/>
            <person name="Hildebrand F."/>
            <person name="Pallen M.J."/>
        </authorList>
    </citation>
    <scope>NUCLEOTIDE SEQUENCE</scope>
    <source>
        <strain evidence="11">CHK190-19873</strain>
    </source>
</reference>
<dbReference type="GO" id="GO:0000155">
    <property type="term" value="F:phosphorelay sensor kinase activity"/>
    <property type="evidence" value="ECO:0007669"/>
    <property type="project" value="InterPro"/>
</dbReference>
<organism evidence="11 12">
    <name type="scientific">Candidatus Limivivens intestinipullorum</name>
    <dbReference type="NCBI Taxonomy" id="2840858"/>
    <lineage>
        <taxon>Bacteria</taxon>
        <taxon>Bacillati</taxon>
        <taxon>Bacillota</taxon>
        <taxon>Clostridia</taxon>
        <taxon>Lachnospirales</taxon>
        <taxon>Lachnospiraceae</taxon>
        <taxon>Lachnospiraceae incertae sedis</taxon>
        <taxon>Candidatus Limivivens</taxon>
    </lineage>
</organism>
<dbReference type="SUPFAM" id="SSF47384">
    <property type="entry name" value="Homodimeric domain of signal transducing histidine kinase"/>
    <property type="match status" value="1"/>
</dbReference>
<dbReference type="InterPro" id="IPR036890">
    <property type="entry name" value="HATPase_C_sf"/>
</dbReference>
<evidence type="ECO:0000256" key="9">
    <source>
        <dbReference type="SAM" id="Phobius"/>
    </source>
</evidence>
<dbReference type="SUPFAM" id="SSF55874">
    <property type="entry name" value="ATPase domain of HSP90 chaperone/DNA topoisomerase II/histidine kinase"/>
    <property type="match status" value="1"/>
</dbReference>
<feature type="transmembrane region" description="Helical" evidence="9">
    <location>
        <begin position="12"/>
        <end position="30"/>
    </location>
</feature>
<evidence type="ECO:0000313" key="12">
    <source>
        <dbReference type="Proteomes" id="UP000823935"/>
    </source>
</evidence>
<dbReference type="EC" id="2.7.13.3" evidence="3"/>
<gene>
    <name evidence="11" type="ORF">IAB44_03950</name>
</gene>
<comment type="catalytic activity">
    <reaction evidence="1">
        <text>ATP + protein L-histidine = ADP + protein N-phospho-L-histidine.</text>
        <dbReference type="EC" id="2.7.13.3"/>
    </reaction>
</comment>
<feature type="transmembrane region" description="Helical" evidence="9">
    <location>
        <begin position="36"/>
        <end position="54"/>
    </location>
</feature>
<dbReference type="InterPro" id="IPR050351">
    <property type="entry name" value="BphY/WalK/GraS-like"/>
</dbReference>
<dbReference type="PRINTS" id="PR00344">
    <property type="entry name" value="BCTRLSENSOR"/>
</dbReference>
<dbReference type="Gene3D" id="1.10.287.130">
    <property type="match status" value="1"/>
</dbReference>
<name>A0A9D1JJ11_9FIRM</name>
<dbReference type="AlphaFoldDB" id="A0A9D1JJ11"/>
<evidence type="ECO:0000256" key="8">
    <source>
        <dbReference type="SAM" id="Coils"/>
    </source>
</evidence>
<keyword evidence="8" id="KW-0175">Coiled coil</keyword>
<keyword evidence="9" id="KW-0812">Transmembrane</keyword>
<dbReference type="InterPro" id="IPR003594">
    <property type="entry name" value="HATPase_dom"/>
</dbReference>
<feature type="domain" description="Histidine kinase" evidence="10">
    <location>
        <begin position="121"/>
        <end position="334"/>
    </location>
</feature>
<comment type="caution">
    <text evidence="11">The sequence shown here is derived from an EMBL/GenBank/DDBJ whole genome shotgun (WGS) entry which is preliminary data.</text>
</comment>
<dbReference type="PROSITE" id="PS50109">
    <property type="entry name" value="HIS_KIN"/>
    <property type="match status" value="1"/>
</dbReference>
<reference evidence="11" key="1">
    <citation type="submission" date="2020-10" db="EMBL/GenBank/DDBJ databases">
        <authorList>
            <person name="Gilroy R."/>
        </authorList>
    </citation>
    <scope>NUCLEOTIDE SEQUENCE</scope>
    <source>
        <strain evidence="11">CHK190-19873</strain>
    </source>
</reference>
<sequence>MDFFRNPEVKTHLAVFLLTTLAAGAAGFLVSARTALALWGLGLVLTGVSLYLLYRRQKSVRRLGAELDRILHGEERLELGSYWEGDVSVLRDEIYKMTIRLREQAESLEREKHGLSSALADISHQIRTPLTSVSLMAERLRGAGLDDAQRKRLLREMNQMLDRIRWLVDTLLKMSRLEAGSIQMDIQEISMEPFLEEAVKPFAVPMEIREQTLLVENPGTAAFSGDFSWTAEALGNVLKNCMEYTPRGGTIVIGCRETPLFTEISVRDSGPGIAPEDMPHVFERFYKGKAAGKDSFGIGLSLARAILQRENAVIKTENAPGGGSRFLMRFYKTAV</sequence>
<evidence type="ECO:0000256" key="6">
    <source>
        <dbReference type="ARBA" id="ARBA00022777"/>
    </source>
</evidence>
<dbReference type="GO" id="GO:0005886">
    <property type="term" value="C:plasma membrane"/>
    <property type="evidence" value="ECO:0007669"/>
    <property type="project" value="TreeGrafter"/>
</dbReference>
<dbReference type="InterPro" id="IPR003661">
    <property type="entry name" value="HisK_dim/P_dom"/>
</dbReference>
<dbReference type="Pfam" id="PF02518">
    <property type="entry name" value="HATPase_c"/>
    <property type="match status" value="1"/>
</dbReference>
<dbReference type="EMBL" id="DVIQ01000022">
    <property type="protein sequence ID" value="HIS30691.1"/>
    <property type="molecule type" value="Genomic_DNA"/>
</dbReference>
<proteinExistence type="predicted"/>
<comment type="subcellular location">
    <subcellularLocation>
        <location evidence="2">Membrane</location>
    </subcellularLocation>
</comment>
<keyword evidence="5" id="KW-0808">Transferase</keyword>
<dbReference type="InterPro" id="IPR004358">
    <property type="entry name" value="Sig_transdc_His_kin-like_C"/>
</dbReference>
<dbReference type="InterPro" id="IPR036097">
    <property type="entry name" value="HisK_dim/P_sf"/>
</dbReference>
<dbReference type="GO" id="GO:0016036">
    <property type="term" value="P:cellular response to phosphate starvation"/>
    <property type="evidence" value="ECO:0007669"/>
    <property type="project" value="TreeGrafter"/>
</dbReference>